<proteinExistence type="inferred from homology"/>
<dbReference type="InterPro" id="IPR000595">
    <property type="entry name" value="cNMP-bd_dom"/>
</dbReference>
<dbReference type="AlphaFoldDB" id="A0A2B8BJ95"/>
<dbReference type="Gene3D" id="1.10.10.2840">
    <property type="entry name" value="PucR C-terminal helix-turn-helix domain"/>
    <property type="match status" value="1"/>
</dbReference>
<evidence type="ECO:0000259" key="2">
    <source>
        <dbReference type="PROSITE" id="PS50042"/>
    </source>
</evidence>
<sequence>MVETSRIQSLRVVASLINSGGDLATVLQRLVLASCRHANWSMGSIMAVDVEHGYALVVVRHDPTLIQRPLPDRWELATSPSLVALRRNEPIFIPDARVSEEFPGYRREAFERDYHSVLVMPMNCTDDSGRPLVLSVVSRGIVEVSDEDLAFIGMIVQLGEIAVERQHRLRAETLAAERLQRALEVNTSLLRQALEDGAMATLLPRIRDLLPYSIVIVDFTANLVTADRAPCGSDIGDADWQAAVAADLGPSIMKAARDAIDHPVATGPAATGATLFWEVNGKRIRTAPRIDPLTADGEVVGVLMIFPGPQPYGQADQLLLDGIKHALGIQMLRNVIRFRYENRTVTELFLELVERRWRDPLDIGQRALRLGLNLDLPAQMILVGLPGRSPRAVSAAADLQLPVQRLLSLHGIAGTLVTVPAGLVCLIPAVDERSHGPVKRLMAQIARSVADILHAEPFVVLTSRCMAPPDYAEAWDRSWRMIRIAEEFGRPGVLDARQFGPLPMLLAAANTHEVRGYVADSIGALIEYDRQHGTPYLETLSAYLKTGCRTKACSDQLGVHVTTLRYRLTRIEELFGIDVESPDRRFSVELAIHLSGVIDRST</sequence>
<evidence type="ECO:0000313" key="4">
    <source>
        <dbReference type="Proteomes" id="UP000225379"/>
    </source>
</evidence>
<feature type="domain" description="Cyclic nucleotide-binding" evidence="2">
    <location>
        <begin position="136"/>
        <end position="194"/>
    </location>
</feature>
<dbReference type="PROSITE" id="PS50042">
    <property type="entry name" value="CNMP_BINDING_3"/>
    <property type="match status" value="1"/>
</dbReference>
<dbReference type="RefSeq" id="WP_098734864.1">
    <property type="nucleotide sequence ID" value="NZ_PDKW01000037.1"/>
</dbReference>
<evidence type="ECO:0000256" key="1">
    <source>
        <dbReference type="ARBA" id="ARBA00006754"/>
    </source>
</evidence>
<dbReference type="EMBL" id="PDKW01000037">
    <property type="protein sequence ID" value="PGH58866.1"/>
    <property type="molecule type" value="Genomic_DNA"/>
</dbReference>
<dbReference type="PANTHER" id="PTHR33744">
    <property type="entry name" value="CARBOHYDRATE DIACID REGULATOR"/>
    <property type="match status" value="1"/>
</dbReference>
<name>A0A2B8BJ95_9PROT</name>
<dbReference type="OrthoDB" id="9792148at2"/>
<dbReference type="InterPro" id="IPR025736">
    <property type="entry name" value="PucR_C-HTH_dom"/>
</dbReference>
<dbReference type="Proteomes" id="UP000225379">
    <property type="component" value="Unassembled WGS sequence"/>
</dbReference>
<dbReference type="PANTHER" id="PTHR33744:SF7">
    <property type="entry name" value="PUCR FAMILY TRANSCRIPTIONAL REGULATOR"/>
    <property type="match status" value="1"/>
</dbReference>
<comment type="caution">
    <text evidence="3">The sequence shown here is derived from an EMBL/GenBank/DDBJ whole genome shotgun (WGS) entry which is preliminary data.</text>
</comment>
<organism evidence="3 4">
    <name type="scientific">Azospirillum palustre</name>
    <dbReference type="NCBI Taxonomy" id="2044885"/>
    <lineage>
        <taxon>Bacteria</taxon>
        <taxon>Pseudomonadati</taxon>
        <taxon>Pseudomonadota</taxon>
        <taxon>Alphaproteobacteria</taxon>
        <taxon>Rhodospirillales</taxon>
        <taxon>Azospirillaceae</taxon>
        <taxon>Azospirillum</taxon>
    </lineage>
</organism>
<comment type="similarity">
    <text evidence="1">Belongs to the CdaR family.</text>
</comment>
<keyword evidence="4" id="KW-1185">Reference proteome</keyword>
<accession>A0A2B8BJ95</accession>
<evidence type="ECO:0000313" key="3">
    <source>
        <dbReference type="EMBL" id="PGH58866.1"/>
    </source>
</evidence>
<protein>
    <submittedName>
        <fullName evidence="3">PucR family transcriptional regulator</fullName>
    </submittedName>
</protein>
<dbReference type="Gene3D" id="3.30.450.40">
    <property type="match status" value="1"/>
</dbReference>
<dbReference type="SUPFAM" id="SSF55781">
    <property type="entry name" value="GAF domain-like"/>
    <property type="match status" value="1"/>
</dbReference>
<reference evidence="4" key="1">
    <citation type="submission" date="2017-10" db="EMBL/GenBank/DDBJ databases">
        <authorList>
            <person name="Kravchenko I.K."/>
            <person name="Grouzdev D.S."/>
        </authorList>
    </citation>
    <scope>NUCLEOTIDE SEQUENCE [LARGE SCALE GENOMIC DNA]</scope>
    <source>
        <strain evidence="4">B2</strain>
    </source>
</reference>
<dbReference type="InterPro" id="IPR041522">
    <property type="entry name" value="CdaR_GGDEF"/>
</dbReference>
<dbReference type="Pfam" id="PF17853">
    <property type="entry name" value="GGDEF_2"/>
    <property type="match status" value="1"/>
</dbReference>
<dbReference type="InterPro" id="IPR051448">
    <property type="entry name" value="CdaR-like_regulators"/>
</dbReference>
<dbReference type="Pfam" id="PF13556">
    <property type="entry name" value="HTH_30"/>
    <property type="match status" value="1"/>
</dbReference>
<gene>
    <name evidence="3" type="ORF">CRT60_02405</name>
</gene>
<dbReference type="InterPro" id="IPR029016">
    <property type="entry name" value="GAF-like_dom_sf"/>
</dbReference>
<dbReference type="InterPro" id="IPR042070">
    <property type="entry name" value="PucR_C-HTH_sf"/>
</dbReference>